<gene>
    <name evidence="2" type="ORF">Q5H94_18640</name>
</gene>
<keyword evidence="1" id="KW-0732">Signal</keyword>
<organism evidence="2 3">
    <name type="scientific">Sphingomonas immobilis</name>
    <dbReference type="NCBI Taxonomy" id="3063997"/>
    <lineage>
        <taxon>Bacteria</taxon>
        <taxon>Pseudomonadati</taxon>
        <taxon>Pseudomonadota</taxon>
        <taxon>Alphaproteobacteria</taxon>
        <taxon>Sphingomonadales</taxon>
        <taxon>Sphingomonadaceae</taxon>
        <taxon>Sphingomonas</taxon>
    </lineage>
</organism>
<evidence type="ECO:0008006" key="4">
    <source>
        <dbReference type="Google" id="ProtNLM"/>
    </source>
</evidence>
<feature type="chain" id="PRO_5046549175" description="Tetratricopeptide repeat protein" evidence="1">
    <location>
        <begin position="21"/>
        <end position="552"/>
    </location>
</feature>
<proteinExistence type="predicted"/>
<dbReference type="PANTHER" id="PTHR45588">
    <property type="entry name" value="TPR DOMAIN-CONTAINING PROTEIN"/>
    <property type="match status" value="1"/>
</dbReference>
<sequence length="552" mass="58484">MRTLLLAPLMLLLAPAAAPALDQTEAAPSLHKICGGDLVAPSTTVLPGYGTGSLAIATNTPAAQAFFDNGLQLSHAFAHKAGTAAFQAARRLDPACAMCAWGEAWSLGPTINYPVGADEQAKASKIVAEAAKLAASGPEKERQLIAALALRYTRGGGSGPGDLAFAKAMDDIARAYPDDSEIATLAADAWMIPTPQKGPKQARQDRLHRAVALLEGVLKRDPDFTPAIHFYIHATEMSGFPGRAELYANKLATLAPAASHLVHMPSHTYYWLGRYQDAADANVRAAAIDAADAKAAKLPEPDGIYQLTYHAHNVQFGIGGALISGDAKSALALSAPIIAAVAHMPKGPGYYDMAAGTGYFAQGRFADPDTVLALPDVPADRPFLRAYRHYARGEALARKGDAVGVRAEADAIPTRIAIDAKKDDSAPQALGLTRIARFVLMGRAAMLEKRPDRAAKFYAAAARIEESPLFADWTDPPSWWYPVRRSLAAALLAQGKPKDALAQADAALKRRPRDPVTLALKTEIEATLAGKPASATILAYGRKRRTITPAMI</sequence>
<dbReference type="InterPro" id="IPR011990">
    <property type="entry name" value="TPR-like_helical_dom_sf"/>
</dbReference>
<dbReference type="Gene3D" id="1.25.40.10">
    <property type="entry name" value="Tetratricopeptide repeat domain"/>
    <property type="match status" value="1"/>
</dbReference>
<evidence type="ECO:0000313" key="3">
    <source>
        <dbReference type="Proteomes" id="UP001176468"/>
    </source>
</evidence>
<keyword evidence="3" id="KW-1185">Reference proteome</keyword>
<evidence type="ECO:0000313" key="2">
    <source>
        <dbReference type="EMBL" id="MDO7844353.1"/>
    </source>
</evidence>
<dbReference type="Proteomes" id="UP001176468">
    <property type="component" value="Unassembled WGS sequence"/>
</dbReference>
<evidence type="ECO:0000256" key="1">
    <source>
        <dbReference type="SAM" id="SignalP"/>
    </source>
</evidence>
<feature type="signal peptide" evidence="1">
    <location>
        <begin position="1"/>
        <end position="20"/>
    </location>
</feature>
<dbReference type="PANTHER" id="PTHR45588:SF1">
    <property type="entry name" value="WW DOMAIN-CONTAINING PROTEIN"/>
    <property type="match status" value="1"/>
</dbReference>
<reference evidence="2" key="1">
    <citation type="submission" date="2023-07" db="EMBL/GenBank/DDBJ databases">
        <authorList>
            <person name="Kim M.K."/>
        </authorList>
    </citation>
    <scope>NUCLEOTIDE SEQUENCE</scope>
    <source>
        <strain evidence="2">CA1-15</strain>
    </source>
</reference>
<protein>
    <recommendedName>
        <fullName evidence="4">Tetratricopeptide repeat protein</fullName>
    </recommendedName>
</protein>
<dbReference type="EMBL" id="JAUQSZ010000015">
    <property type="protein sequence ID" value="MDO7844353.1"/>
    <property type="molecule type" value="Genomic_DNA"/>
</dbReference>
<dbReference type="SUPFAM" id="SSF48452">
    <property type="entry name" value="TPR-like"/>
    <property type="match status" value="2"/>
</dbReference>
<comment type="caution">
    <text evidence="2">The sequence shown here is derived from an EMBL/GenBank/DDBJ whole genome shotgun (WGS) entry which is preliminary data.</text>
</comment>
<name>A0ABT9A484_9SPHN</name>
<accession>A0ABT9A484</accession>
<dbReference type="RefSeq" id="WP_304562751.1">
    <property type="nucleotide sequence ID" value="NZ_JAUQSZ010000015.1"/>
</dbReference>